<dbReference type="FunFam" id="3.40.50.300:FF:000108">
    <property type="entry name" value="ATP-dependent RNA helicase RhlE"/>
    <property type="match status" value="1"/>
</dbReference>
<dbReference type="RefSeq" id="WP_159268766.1">
    <property type="nucleotide sequence ID" value="NZ_CACSIK010000001.1"/>
</dbReference>
<dbReference type="Proteomes" id="UP000435877">
    <property type="component" value="Unassembled WGS sequence"/>
</dbReference>
<evidence type="ECO:0000256" key="9">
    <source>
        <dbReference type="SAM" id="MobiDB-lite"/>
    </source>
</evidence>
<dbReference type="InterPro" id="IPR028622">
    <property type="entry name" value="DEAD_helicase_RhlE"/>
</dbReference>
<feature type="domain" description="DEAD-box RNA helicase Q" evidence="12">
    <location>
        <begin position="1"/>
        <end position="29"/>
    </location>
</feature>
<evidence type="ECO:0000313" key="16">
    <source>
        <dbReference type="Proteomes" id="UP000439591"/>
    </source>
</evidence>
<dbReference type="PROSITE" id="PS51192">
    <property type="entry name" value="HELICASE_ATP_BIND_1"/>
    <property type="match status" value="1"/>
</dbReference>
<dbReference type="OrthoDB" id="9805696at2"/>
<feature type="short sequence motif" description="Q motif" evidence="8">
    <location>
        <begin position="1"/>
        <end position="29"/>
    </location>
</feature>
<dbReference type="GO" id="GO:0005524">
    <property type="term" value="F:ATP binding"/>
    <property type="evidence" value="ECO:0007669"/>
    <property type="project" value="UniProtKB-UniRule"/>
</dbReference>
<feature type="compositionally biased region" description="Low complexity" evidence="9">
    <location>
        <begin position="406"/>
        <end position="425"/>
    </location>
</feature>
<evidence type="ECO:0000256" key="1">
    <source>
        <dbReference type="ARBA" id="ARBA00022490"/>
    </source>
</evidence>
<dbReference type="FunFam" id="3.40.50.300:FF:000468">
    <property type="entry name" value="ATP-dependent RNA helicase RhlE"/>
    <property type="match status" value="1"/>
</dbReference>
<evidence type="ECO:0000256" key="2">
    <source>
        <dbReference type="ARBA" id="ARBA00022741"/>
    </source>
</evidence>
<comment type="similarity">
    <text evidence="7">Belongs to the DEAD box helicase family. RhlE subfamily.</text>
</comment>
<keyword evidence="7" id="KW-0690">Ribosome biogenesis</keyword>
<name>A0A5S9P6M5_9GAMM</name>
<evidence type="ECO:0000313" key="13">
    <source>
        <dbReference type="EMBL" id="CAA0091654.1"/>
    </source>
</evidence>
<dbReference type="Pfam" id="PF00270">
    <property type="entry name" value="DEAD"/>
    <property type="match status" value="1"/>
</dbReference>
<keyword evidence="15" id="KW-1185">Reference proteome</keyword>
<proteinExistence type="inferred from homology"/>
<evidence type="ECO:0000256" key="3">
    <source>
        <dbReference type="ARBA" id="ARBA00022801"/>
    </source>
</evidence>
<evidence type="ECO:0000313" key="14">
    <source>
        <dbReference type="EMBL" id="CAA0099014.1"/>
    </source>
</evidence>
<evidence type="ECO:0000256" key="7">
    <source>
        <dbReference type="HAMAP-Rule" id="MF_00968"/>
    </source>
</evidence>
<gene>
    <name evidence="7 14" type="primary">rhlE</name>
    <name evidence="13" type="ORF">IHBHHGIJ_02186</name>
    <name evidence="14" type="ORF">KFEGEMFD_01788</name>
</gene>
<dbReference type="InterPro" id="IPR001650">
    <property type="entry name" value="Helicase_C-like"/>
</dbReference>
<dbReference type="SUPFAM" id="SSF52540">
    <property type="entry name" value="P-loop containing nucleoside triphosphate hydrolases"/>
    <property type="match status" value="2"/>
</dbReference>
<dbReference type="InterPro" id="IPR050079">
    <property type="entry name" value="DEAD_box_RNA_helicase"/>
</dbReference>
<evidence type="ECO:0000256" key="8">
    <source>
        <dbReference type="PROSITE-ProRule" id="PRU00552"/>
    </source>
</evidence>
<evidence type="ECO:0000259" key="10">
    <source>
        <dbReference type="PROSITE" id="PS51192"/>
    </source>
</evidence>
<dbReference type="PROSITE" id="PS00039">
    <property type="entry name" value="DEAD_ATP_HELICASE"/>
    <property type="match status" value="1"/>
</dbReference>
<keyword evidence="5 7" id="KW-0067">ATP-binding</keyword>
<evidence type="ECO:0000259" key="12">
    <source>
        <dbReference type="PROSITE" id="PS51195"/>
    </source>
</evidence>
<feature type="region of interest" description="Disordered" evidence="9">
    <location>
        <begin position="376"/>
        <end position="433"/>
    </location>
</feature>
<dbReference type="InterPro" id="IPR014014">
    <property type="entry name" value="RNA_helicase_DEAD_Q_motif"/>
</dbReference>
<dbReference type="Pfam" id="PF00271">
    <property type="entry name" value="Helicase_C"/>
    <property type="match status" value="1"/>
</dbReference>
<dbReference type="GO" id="GO:0003676">
    <property type="term" value="F:nucleic acid binding"/>
    <property type="evidence" value="ECO:0007669"/>
    <property type="project" value="InterPro"/>
</dbReference>
<keyword evidence="3 7" id="KW-0378">Hydrolase</keyword>
<dbReference type="HAMAP" id="MF_00968">
    <property type="entry name" value="DEAD_helicase_RhlE"/>
    <property type="match status" value="1"/>
</dbReference>
<dbReference type="CDD" id="cd00268">
    <property type="entry name" value="DEADc"/>
    <property type="match status" value="1"/>
</dbReference>
<dbReference type="InterPro" id="IPR027417">
    <property type="entry name" value="P-loop_NTPase"/>
</dbReference>
<dbReference type="PANTHER" id="PTHR47959">
    <property type="entry name" value="ATP-DEPENDENT RNA HELICASE RHLE-RELATED"/>
    <property type="match status" value="1"/>
</dbReference>
<evidence type="ECO:0000256" key="4">
    <source>
        <dbReference type="ARBA" id="ARBA00022806"/>
    </source>
</evidence>
<dbReference type="GO" id="GO:0009266">
    <property type="term" value="P:response to temperature stimulus"/>
    <property type="evidence" value="ECO:0007669"/>
    <property type="project" value="UniProtKB-ARBA"/>
</dbReference>
<dbReference type="AlphaFoldDB" id="A0A5S9P6M5"/>
<protein>
    <recommendedName>
        <fullName evidence="7">ATP-dependent RNA helicase RhlE</fullName>
        <ecNumber evidence="7">3.6.4.13</ecNumber>
    </recommendedName>
</protein>
<evidence type="ECO:0000256" key="5">
    <source>
        <dbReference type="ARBA" id="ARBA00022840"/>
    </source>
</evidence>
<evidence type="ECO:0000256" key="6">
    <source>
        <dbReference type="ARBA" id="ARBA00047984"/>
    </source>
</evidence>
<keyword evidence="4 7" id="KW-0347">Helicase</keyword>
<dbReference type="InterPro" id="IPR011545">
    <property type="entry name" value="DEAD/DEAH_box_helicase_dom"/>
</dbReference>
<accession>A0A5S9P6M5</accession>
<keyword evidence="2 7" id="KW-0547">Nucleotide-binding</keyword>
<dbReference type="InterPro" id="IPR044742">
    <property type="entry name" value="DEAD/DEAH_RhlB"/>
</dbReference>
<comment type="catalytic activity">
    <reaction evidence="6 7">
        <text>ATP + H2O = ADP + phosphate + H(+)</text>
        <dbReference type="Rhea" id="RHEA:13065"/>
        <dbReference type="ChEBI" id="CHEBI:15377"/>
        <dbReference type="ChEBI" id="CHEBI:15378"/>
        <dbReference type="ChEBI" id="CHEBI:30616"/>
        <dbReference type="ChEBI" id="CHEBI:43474"/>
        <dbReference type="ChEBI" id="CHEBI:456216"/>
        <dbReference type="EC" id="3.6.4.13"/>
    </reaction>
</comment>
<reference evidence="15 16" key="1">
    <citation type="submission" date="2019-11" db="EMBL/GenBank/DDBJ databases">
        <authorList>
            <person name="Holert J."/>
        </authorList>
    </citation>
    <scope>NUCLEOTIDE SEQUENCE [LARGE SCALE GENOMIC DNA]</scope>
    <source>
        <strain evidence="14">BC3_2A</strain>
        <strain evidence="13">SB11_1A</strain>
    </source>
</reference>
<dbReference type="GO" id="GO:0003724">
    <property type="term" value="F:RNA helicase activity"/>
    <property type="evidence" value="ECO:0007669"/>
    <property type="project" value="UniProtKB-UniRule"/>
</dbReference>
<dbReference type="GO" id="GO:0016787">
    <property type="term" value="F:hydrolase activity"/>
    <property type="evidence" value="ECO:0007669"/>
    <property type="project" value="UniProtKB-KW"/>
</dbReference>
<dbReference type="Proteomes" id="UP000439591">
    <property type="component" value="Unassembled WGS sequence"/>
</dbReference>
<evidence type="ECO:0000259" key="11">
    <source>
        <dbReference type="PROSITE" id="PS51194"/>
    </source>
</evidence>
<dbReference type="SMART" id="SM00487">
    <property type="entry name" value="DEXDc"/>
    <property type="match status" value="1"/>
</dbReference>
<dbReference type="CDD" id="cd18787">
    <property type="entry name" value="SF2_C_DEAD"/>
    <property type="match status" value="1"/>
</dbReference>
<feature type="domain" description="Helicase ATP-binding" evidence="10">
    <location>
        <begin position="32"/>
        <end position="206"/>
    </location>
</feature>
<dbReference type="EMBL" id="CACSIK010000001">
    <property type="protein sequence ID" value="CAA0091654.1"/>
    <property type="molecule type" value="Genomic_DNA"/>
</dbReference>
<dbReference type="GO" id="GO:0042255">
    <property type="term" value="P:ribosome assembly"/>
    <property type="evidence" value="ECO:0007669"/>
    <property type="project" value="InterPro"/>
</dbReference>
<dbReference type="Gene3D" id="3.40.50.300">
    <property type="entry name" value="P-loop containing nucleotide triphosphate hydrolases"/>
    <property type="match status" value="2"/>
</dbReference>
<dbReference type="InterPro" id="IPR000629">
    <property type="entry name" value="RNA-helicase_DEAD-box_CS"/>
</dbReference>
<sequence>MSFTSLGLSAPILAAIAEQGYDTPSPIQAQAIPAVLEGRDVMAAAQTGTGKTAGFTLPILELLSRGERAQANQARVLILTPTRELAAQVGESVATYGKHLPLRSAVVFGGVKINPQMMKLRRGVDVLVATPGRLLDLYNQNAVKFQQLEILVLDEADRMLDMGFIHDIRKILAVLPKQRQNLMFSATFSGDIRTLAKGLVNNPVEVSVSPENSTAKSVSQFIYPVDKSQKPNLLTHLIQSNDWQQVLIFSKTKHGANRLATQLDKVGITAAAIHGNKSQAARTKALANFKSGAVRALVATDIAARGLDIDQLPQVVNFDLPNVPEDYVHRIGRTGRAGATGNAVSLVCLDDFKLLTDIERLIQEILPREVVEGFIPTHPLPESRLNQRPPRKPRPKNRSEHRDGQRPASPRSRNSRPNGNRNKGNQAHSAPKA</sequence>
<dbReference type="SMART" id="SM00490">
    <property type="entry name" value="HELICc"/>
    <property type="match status" value="1"/>
</dbReference>
<feature type="domain" description="Helicase C-terminal" evidence="11">
    <location>
        <begin position="217"/>
        <end position="386"/>
    </location>
</feature>
<comment type="function">
    <text evidence="7">DEAD-box RNA helicase involved in ribosome assembly. Has RNA-dependent ATPase activity and unwinds double-stranded RNA.</text>
</comment>
<evidence type="ECO:0000313" key="15">
    <source>
        <dbReference type="Proteomes" id="UP000435877"/>
    </source>
</evidence>
<dbReference type="GO" id="GO:0005829">
    <property type="term" value="C:cytosol"/>
    <property type="evidence" value="ECO:0007669"/>
    <property type="project" value="TreeGrafter"/>
</dbReference>
<comment type="subcellular location">
    <subcellularLocation>
        <location evidence="7">Cytoplasm</location>
    </subcellularLocation>
</comment>
<dbReference type="PROSITE" id="PS51195">
    <property type="entry name" value="Q_MOTIF"/>
    <property type="match status" value="1"/>
</dbReference>
<dbReference type="InterPro" id="IPR014001">
    <property type="entry name" value="Helicase_ATP-bd"/>
</dbReference>
<dbReference type="EC" id="3.6.4.13" evidence="7"/>
<keyword evidence="1 7" id="KW-0963">Cytoplasm</keyword>
<dbReference type="PANTHER" id="PTHR47959:SF13">
    <property type="entry name" value="ATP-DEPENDENT RNA HELICASE RHLE"/>
    <property type="match status" value="1"/>
</dbReference>
<organism evidence="14 16">
    <name type="scientific">Zhongshania aliphaticivorans</name>
    <dbReference type="NCBI Taxonomy" id="1470434"/>
    <lineage>
        <taxon>Bacteria</taxon>
        <taxon>Pseudomonadati</taxon>
        <taxon>Pseudomonadota</taxon>
        <taxon>Gammaproteobacteria</taxon>
        <taxon>Cellvibrionales</taxon>
        <taxon>Spongiibacteraceae</taxon>
        <taxon>Zhongshania</taxon>
    </lineage>
</organism>
<dbReference type="EMBL" id="CACSIM010000002">
    <property type="protein sequence ID" value="CAA0099014.1"/>
    <property type="molecule type" value="Genomic_DNA"/>
</dbReference>
<dbReference type="PROSITE" id="PS51194">
    <property type="entry name" value="HELICASE_CTER"/>
    <property type="match status" value="1"/>
</dbReference>